<dbReference type="KEGG" id="pko:PKOR_16170"/>
<dbReference type="AlphaFoldDB" id="A0A0E3ZFH1"/>
<sequence length="132" mass="15104">MDPILNELQQATEGLFFRSESDYPFEIVDMGRAEHLDPTPGQLLTMLDRPQDTASEVVDLPYFLRNMTRVRPEHSEAMRQEAERFQALEQLLTAKLRHVKVIRLGSVKVEAFILGSTEKGRLVGLKTHLIET</sequence>
<reference evidence="1 2" key="1">
    <citation type="journal article" date="2015" name="Sci. Rep.">
        <title>Unraveling adaptation of Pontibacter korlensis to radiation and infertility in desert through complete genome and comparative transcriptomic analysis.</title>
        <authorList>
            <person name="Dai J."/>
            <person name="Dai W."/>
            <person name="Qiu C."/>
            <person name="Yang Z."/>
            <person name="Zhang Y."/>
            <person name="Zhou M."/>
            <person name="Zhang L."/>
            <person name="Fang C."/>
            <person name="Gao Q."/>
            <person name="Yang Q."/>
            <person name="Li X."/>
            <person name="Wang Z."/>
            <person name="Wang Z."/>
            <person name="Jia Z."/>
            <person name="Chen X."/>
        </authorList>
    </citation>
    <scope>NUCLEOTIDE SEQUENCE [LARGE SCALE GENOMIC DNA]</scope>
    <source>
        <strain evidence="1 2">X14-1T</strain>
    </source>
</reference>
<organism evidence="1 2">
    <name type="scientific">Pontibacter korlensis</name>
    <dbReference type="NCBI Taxonomy" id="400092"/>
    <lineage>
        <taxon>Bacteria</taxon>
        <taxon>Pseudomonadati</taxon>
        <taxon>Bacteroidota</taxon>
        <taxon>Cytophagia</taxon>
        <taxon>Cytophagales</taxon>
        <taxon>Hymenobacteraceae</taxon>
        <taxon>Pontibacter</taxon>
    </lineage>
</organism>
<dbReference type="InterPro" id="IPR036587">
    <property type="entry name" value="NucleaseA_inhib-like_sf"/>
</dbReference>
<dbReference type="OrthoDB" id="852327at2"/>
<name>A0A0E3ZFH1_9BACT</name>
<dbReference type="Pfam" id="PF07924">
    <property type="entry name" value="NuiA"/>
    <property type="match status" value="1"/>
</dbReference>
<dbReference type="STRING" id="400092.PKOR_16170"/>
<dbReference type="Proteomes" id="UP000033109">
    <property type="component" value="Chromosome"/>
</dbReference>
<evidence type="ECO:0000313" key="2">
    <source>
        <dbReference type="Proteomes" id="UP000033109"/>
    </source>
</evidence>
<accession>A0A0E3ZFH1</accession>
<dbReference type="RefSeq" id="WP_046312108.1">
    <property type="nucleotide sequence ID" value="NZ_CBCSCY010000029.1"/>
</dbReference>
<gene>
    <name evidence="1" type="ORF">PKOR_16170</name>
</gene>
<evidence type="ECO:0008006" key="3">
    <source>
        <dbReference type="Google" id="ProtNLM"/>
    </source>
</evidence>
<evidence type="ECO:0000313" key="1">
    <source>
        <dbReference type="EMBL" id="AKD04343.1"/>
    </source>
</evidence>
<proteinExistence type="predicted"/>
<protein>
    <recommendedName>
        <fullName evidence="3">Sugar-non-specific nuclease inhibitor NuiA-like protein</fullName>
    </recommendedName>
</protein>
<dbReference type="HOGENOM" id="CLU_145415_1_0_10"/>
<dbReference type="EMBL" id="CP009621">
    <property type="protein sequence ID" value="AKD04343.1"/>
    <property type="molecule type" value="Genomic_DNA"/>
</dbReference>
<dbReference type="PATRIC" id="fig|400092.3.peg.3545"/>
<dbReference type="Gene3D" id="3.40.1460.10">
    <property type="entry name" value="Nuclease A inhibitor-like"/>
    <property type="match status" value="1"/>
</dbReference>
<dbReference type="InterPro" id="IPR012489">
    <property type="entry name" value="NucleaseA_inhib-like"/>
</dbReference>
<keyword evidence="2" id="KW-1185">Reference proteome</keyword>
<dbReference type="SUPFAM" id="SSF82602">
    <property type="entry name" value="Nuclease A inhibitor (NuiA)"/>
    <property type="match status" value="1"/>
</dbReference>